<evidence type="ECO:0000256" key="1">
    <source>
        <dbReference type="ARBA" id="ARBA00022490"/>
    </source>
</evidence>
<dbReference type="InterPro" id="IPR029026">
    <property type="entry name" value="tRNA_m1G_MTases_N"/>
</dbReference>
<dbReference type="InterPro" id="IPR016914">
    <property type="entry name" value="TrmL"/>
</dbReference>
<dbReference type="CDD" id="cd18094">
    <property type="entry name" value="SpoU-like_TrmL"/>
    <property type="match status" value="1"/>
</dbReference>
<dbReference type="SUPFAM" id="SSF75217">
    <property type="entry name" value="alpha/beta knot"/>
    <property type="match status" value="1"/>
</dbReference>
<keyword evidence="1 6" id="KW-0963">Cytoplasm</keyword>
<proteinExistence type="inferred from homology"/>
<dbReference type="EC" id="2.1.1.207" evidence="6"/>
<feature type="binding site" evidence="6">
    <location>
        <position position="132"/>
    </location>
    <ligand>
        <name>S-adenosyl-L-methionine</name>
        <dbReference type="ChEBI" id="CHEBI:59789"/>
    </ligand>
</feature>
<evidence type="ECO:0000256" key="4">
    <source>
        <dbReference type="ARBA" id="ARBA00022691"/>
    </source>
</evidence>
<dbReference type="EMBL" id="AP024488">
    <property type="protein sequence ID" value="BCS98268.1"/>
    <property type="molecule type" value="Genomic_DNA"/>
</dbReference>
<comment type="similarity">
    <text evidence="6">Belongs to the class IV-like SAM-binding methyltransferase superfamily. RNA methyltransferase TrmH family. TrmL subfamily.</text>
</comment>
<dbReference type="Pfam" id="PF00588">
    <property type="entry name" value="SpoU_methylase"/>
    <property type="match status" value="1"/>
</dbReference>
<comment type="catalytic activity">
    <reaction evidence="6">
        <text>cytidine(34) in tRNA + S-adenosyl-L-methionine = 2'-O-methylcytidine(34) in tRNA + S-adenosyl-L-homocysteine + H(+)</text>
        <dbReference type="Rhea" id="RHEA:43084"/>
        <dbReference type="Rhea" id="RHEA-COMP:10331"/>
        <dbReference type="Rhea" id="RHEA-COMP:10332"/>
        <dbReference type="ChEBI" id="CHEBI:15378"/>
        <dbReference type="ChEBI" id="CHEBI:57856"/>
        <dbReference type="ChEBI" id="CHEBI:59789"/>
        <dbReference type="ChEBI" id="CHEBI:74495"/>
        <dbReference type="ChEBI" id="CHEBI:82748"/>
        <dbReference type="EC" id="2.1.1.207"/>
    </reaction>
</comment>
<comment type="caution">
    <text evidence="6">Lacks conserved residue(s) required for the propagation of feature annotation.</text>
</comment>
<dbReference type="Gene3D" id="3.40.1280.10">
    <property type="match status" value="1"/>
</dbReference>
<organism evidence="8 9">
    <name type="scientific">Desulfoluna limicola</name>
    <dbReference type="NCBI Taxonomy" id="2810562"/>
    <lineage>
        <taxon>Bacteria</taxon>
        <taxon>Pseudomonadati</taxon>
        <taxon>Thermodesulfobacteriota</taxon>
        <taxon>Desulfobacteria</taxon>
        <taxon>Desulfobacterales</taxon>
        <taxon>Desulfolunaceae</taxon>
        <taxon>Desulfoluna</taxon>
    </lineage>
</organism>
<comment type="subcellular location">
    <subcellularLocation>
        <location evidence="6">Cytoplasm</location>
    </subcellularLocation>
</comment>
<dbReference type="HAMAP" id="MF_01885">
    <property type="entry name" value="tRNA_methyltr_TrmL"/>
    <property type="match status" value="1"/>
</dbReference>
<keyword evidence="4 6" id="KW-0949">S-adenosyl-L-methionine</keyword>
<name>A0ABM7PL45_9BACT</name>
<gene>
    <name evidence="8" type="primary">trmL</name>
    <name evidence="8" type="ORF">DSLASN_39000</name>
</gene>
<comment type="catalytic activity">
    <reaction evidence="6">
        <text>5-carboxymethylaminomethyluridine(34) in tRNA(Leu) + S-adenosyl-L-methionine = 5-carboxymethylaminomethyl-2'-O-methyluridine(34) in tRNA(Leu) + S-adenosyl-L-homocysteine + H(+)</text>
        <dbReference type="Rhea" id="RHEA:43088"/>
        <dbReference type="Rhea" id="RHEA-COMP:10333"/>
        <dbReference type="Rhea" id="RHEA-COMP:10334"/>
        <dbReference type="ChEBI" id="CHEBI:15378"/>
        <dbReference type="ChEBI" id="CHEBI:57856"/>
        <dbReference type="ChEBI" id="CHEBI:59789"/>
        <dbReference type="ChEBI" id="CHEBI:74508"/>
        <dbReference type="ChEBI" id="CHEBI:74511"/>
        <dbReference type="EC" id="2.1.1.207"/>
    </reaction>
</comment>
<keyword evidence="3 6" id="KW-0808">Transferase</keyword>
<comment type="function">
    <text evidence="6">Could methylate the ribose at the nucleotide 34 wobble position in tRNA.</text>
</comment>
<sequence length="169" mass="18918">MGTEQFGAPERHVVLVTPEVHWNTGNVGRSCLGAGAHLHLIKPLGFSLDSAQVKRAGLDYWERVQLSVWDNLEAFYEAMAPEAHEVALFAKLGSRPFWEMPRANRLFLFFGSETQGLPEAVLKRYPRACFHIPITQEIRCLNLSTSVGIALYESLRGEGLVHGWGEEGR</sequence>
<evidence type="ECO:0000256" key="2">
    <source>
        <dbReference type="ARBA" id="ARBA00022603"/>
    </source>
</evidence>
<accession>A0ABM7PL45</accession>
<keyword evidence="2 6" id="KW-0489">Methyltransferase</keyword>
<dbReference type="InterPro" id="IPR029028">
    <property type="entry name" value="Alpha/beta_knot_MTases"/>
</dbReference>
<feature type="domain" description="tRNA/rRNA methyltransferase SpoU type" evidence="7">
    <location>
        <begin position="12"/>
        <end position="152"/>
    </location>
</feature>
<dbReference type="PIRSF" id="PIRSF029256">
    <property type="entry name" value="SpoU_TrmH_prd"/>
    <property type="match status" value="1"/>
</dbReference>
<reference evidence="8 9" key="1">
    <citation type="submission" date="2021-02" db="EMBL/GenBank/DDBJ databases">
        <title>Complete genome of Desulfoluna sp. strain ASN36.</title>
        <authorList>
            <person name="Takahashi A."/>
            <person name="Kojima H."/>
            <person name="Fukui M."/>
        </authorList>
    </citation>
    <scope>NUCLEOTIDE SEQUENCE [LARGE SCALE GENOMIC DNA]</scope>
    <source>
        <strain evidence="8 9">ASN36</strain>
    </source>
</reference>
<dbReference type="PANTHER" id="PTHR42971">
    <property type="entry name" value="TRNA (CYTIDINE(34)-2'-O)-METHYLTRANSFERASE"/>
    <property type="match status" value="1"/>
</dbReference>
<protein>
    <recommendedName>
        <fullName evidence="6">Putative tRNA (cytidine(34)-2'-O)-methyltransferase</fullName>
        <ecNumber evidence="6">2.1.1.207</ecNumber>
    </recommendedName>
    <alternativeName>
        <fullName evidence="6">tRNA (cytidine/uridine-2'-O-)-methyltransferase</fullName>
    </alternativeName>
</protein>
<evidence type="ECO:0000256" key="5">
    <source>
        <dbReference type="ARBA" id="ARBA00022694"/>
    </source>
</evidence>
<evidence type="ECO:0000256" key="3">
    <source>
        <dbReference type="ARBA" id="ARBA00022679"/>
    </source>
</evidence>
<dbReference type="Proteomes" id="UP001320148">
    <property type="component" value="Chromosome"/>
</dbReference>
<evidence type="ECO:0000256" key="6">
    <source>
        <dbReference type="HAMAP-Rule" id="MF_01885"/>
    </source>
</evidence>
<keyword evidence="9" id="KW-1185">Reference proteome</keyword>
<evidence type="ECO:0000259" key="7">
    <source>
        <dbReference type="Pfam" id="PF00588"/>
    </source>
</evidence>
<evidence type="ECO:0000313" key="8">
    <source>
        <dbReference type="EMBL" id="BCS98268.1"/>
    </source>
</evidence>
<evidence type="ECO:0000313" key="9">
    <source>
        <dbReference type="Proteomes" id="UP001320148"/>
    </source>
</evidence>
<feature type="binding site" evidence="6">
    <location>
        <position position="111"/>
    </location>
    <ligand>
        <name>S-adenosyl-L-methionine</name>
        <dbReference type="ChEBI" id="CHEBI:59789"/>
    </ligand>
</feature>
<dbReference type="PANTHER" id="PTHR42971:SF1">
    <property type="entry name" value="TRNA (CYTIDINE(34)-2'-O)-METHYLTRANSFERASE"/>
    <property type="match status" value="1"/>
</dbReference>
<keyword evidence="5 6" id="KW-0819">tRNA processing</keyword>
<dbReference type="InterPro" id="IPR001537">
    <property type="entry name" value="SpoU_MeTrfase"/>
</dbReference>